<comment type="similarity">
    <text evidence="4">Belongs to the dynactin subunits 5/6 family. Dynactin subunit 5 subfamily.</text>
</comment>
<dbReference type="CDD" id="cd03359">
    <property type="entry name" value="LbH_Dynactin_5"/>
    <property type="match status" value="1"/>
</dbReference>
<dbReference type="OrthoDB" id="417208at2759"/>
<dbReference type="AlphaFoldDB" id="A0A5N6JQW8"/>
<keyword evidence="3" id="KW-0206">Cytoskeleton</keyword>
<evidence type="ECO:0000256" key="2">
    <source>
        <dbReference type="ARBA" id="ARBA00022490"/>
    </source>
</evidence>
<evidence type="ECO:0000256" key="1">
    <source>
        <dbReference type="ARBA" id="ARBA00004245"/>
    </source>
</evidence>
<dbReference type="Gene3D" id="2.160.10.10">
    <property type="entry name" value="Hexapeptide repeat proteins"/>
    <property type="match status" value="1"/>
</dbReference>
<dbReference type="EMBL" id="VIGI01000016">
    <property type="protein sequence ID" value="KAB8290806.1"/>
    <property type="molecule type" value="Genomic_DNA"/>
</dbReference>
<dbReference type="Pfam" id="PF21711">
    <property type="entry name" value="DCTN5"/>
    <property type="match status" value="1"/>
</dbReference>
<dbReference type="PANTHER" id="PTHR46126:SF1">
    <property type="entry name" value="DYNACTIN SUBUNIT 5"/>
    <property type="match status" value="1"/>
</dbReference>
<accession>A0A5N6JQW8</accession>
<keyword evidence="2" id="KW-0963">Cytoplasm</keyword>
<name>A0A5N6JQW8_MONLA</name>
<dbReference type="InterPro" id="IPR047125">
    <property type="entry name" value="DCTN5"/>
</dbReference>
<evidence type="ECO:0000313" key="6">
    <source>
        <dbReference type="EMBL" id="KAB8290806.1"/>
    </source>
</evidence>
<dbReference type="GO" id="GO:0005869">
    <property type="term" value="C:dynactin complex"/>
    <property type="evidence" value="ECO:0007669"/>
    <property type="project" value="TreeGrafter"/>
</dbReference>
<gene>
    <name evidence="6" type="ORF">EYC80_008443</name>
</gene>
<comment type="caution">
    <text evidence="6">The sequence shown here is derived from an EMBL/GenBank/DDBJ whole genome shotgun (WGS) entry which is preliminary data.</text>
</comment>
<dbReference type="SUPFAM" id="SSF51161">
    <property type="entry name" value="Trimeric LpxA-like enzymes"/>
    <property type="match status" value="1"/>
</dbReference>
<sequence>MSRKAPKGEYIETDTGNKVSRRSQIIGTTNIILGGKTVIQAEVIIRGDLLRTLPPTNAGEKAGSPVAVAIGRYCFFSRGCELRPPGKIYRGTFSHFPLKIGDHVFVGPGSIIEAAMLGNHVHIGSNVVVGKFVIVKDFVKILEGTVVPPGMVIPSFSVGSEKLKEMEKEGVWGFAGVTRCLHKDDTKGGLEFCRFRDTQLVPGRQRPYGGATDERRNDTQVLAQILAYMALYGLHPRLQIMP</sequence>
<protein>
    <recommendedName>
        <fullName evidence="5">Dynactin subunit 5</fullName>
    </recommendedName>
</protein>
<evidence type="ECO:0000256" key="5">
    <source>
        <dbReference type="ARBA" id="ARBA00034865"/>
    </source>
</evidence>
<evidence type="ECO:0000313" key="7">
    <source>
        <dbReference type="Proteomes" id="UP000326757"/>
    </source>
</evidence>
<dbReference type="InterPro" id="IPR011004">
    <property type="entry name" value="Trimer_LpxA-like_sf"/>
</dbReference>
<dbReference type="Proteomes" id="UP000326757">
    <property type="component" value="Unassembled WGS sequence"/>
</dbReference>
<dbReference type="PANTHER" id="PTHR46126">
    <property type="entry name" value="DYNACTIN SUBUNIT 5"/>
    <property type="match status" value="1"/>
</dbReference>
<evidence type="ECO:0000256" key="3">
    <source>
        <dbReference type="ARBA" id="ARBA00023212"/>
    </source>
</evidence>
<organism evidence="6 7">
    <name type="scientific">Monilinia laxa</name>
    <name type="common">Brown rot fungus</name>
    <name type="synonym">Sclerotinia laxa</name>
    <dbReference type="NCBI Taxonomy" id="61186"/>
    <lineage>
        <taxon>Eukaryota</taxon>
        <taxon>Fungi</taxon>
        <taxon>Dikarya</taxon>
        <taxon>Ascomycota</taxon>
        <taxon>Pezizomycotina</taxon>
        <taxon>Leotiomycetes</taxon>
        <taxon>Helotiales</taxon>
        <taxon>Sclerotiniaceae</taxon>
        <taxon>Monilinia</taxon>
    </lineage>
</organism>
<comment type="subcellular location">
    <subcellularLocation>
        <location evidence="1">Cytoplasm</location>
        <location evidence="1">Cytoskeleton</location>
    </subcellularLocation>
</comment>
<proteinExistence type="inferred from homology"/>
<keyword evidence="7" id="KW-1185">Reference proteome</keyword>
<evidence type="ECO:0000256" key="4">
    <source>
        <dbReference type="ARBA" id="ARBA00034706"/>
    </source>
</evidence>
<reference evidence="6 7" key="1">
    <citation type="submission" date="2019-06" db="EMBL/GenBank/DDBJ databases">
        <title>Genome Sequence of the Brown Rot Fungal Pathogen Monilinia laxa.</title>
        <authorList>
            <person name="De Miccolis Angelini R.M."/>
            <person name="Landi L."/>
            <person name="Abate D."/>
            <person name="Pollastro S."/>
            <person name="Romanazzi G."/>
            <person name="Faretra F."/>
        </authorList>
    </citation>
    <scope>NUCLEOTIDE SEQUENCE [LARGE SCALE GENOMIC DNA]</scope>
    <source>
        <strain evidence="6 7">Mlax316</strain>
    </source>
</reference>